<organism evidence="1 2">
    <name type="scientific">Promicromonospora alba</name>
    <dbReference type="NCBI Taxonomy" id="1616110"/>
    <lineage>
        <taxon>Bacteria</taxon>
        <taxon>Bacillati</taxon>
        <taxon>Actinomycetota</taxon>
        <taxon>Actinomycetes</taxon>
        <taxon>Micrococcales</taxon>
        <taxon>Promicromonosporaceae</taxon>
        <taxon>Promicromonospora</taxon>
    </lineage>
</organism>
<reference evidence="2" key="1">
    <citation type="journal article" date="2019" name="Int. J. Syst. Evol. Microbiol.">
        <title>The Global Catalogue of Microorganisms (GCM) 10K type strain sequencing project: providing services to taxonomists for standard genome sequencing and annotation.</title>
        <authorList>
            <consortium name="The Broad Institute Genomics Platform"/>
            <consortium name="The Broad Institute Genome Sequencing Center for Infectious Disease"/>
            <person name="Wu L."/>
            <person name="Ma J."/>
        </authorList>
    </citation>
    <scope>NUCLEOTIDE SEQUENCE [LARGE SCALE GENOMIC DNA]</scope>
    <source>
        <strain evidence="2">CCUG 42722</strain>
    </source>
</reference>
<keyword evidence="2" id="KW-1185">Reference proteome</keyword>
<accession>A0ABV9HJR3</accession>
<dbReference type="SUPFAM" id="SSF54593">
    <property type="entry name" value="Glyoxalase/Bleomycin resistance protein/Dihydroxybiphenyl dioxygenase"/>
    <property type="match status" value="1"/>
</dbReference>
<proteinExistence type="predicted"/>
<name>A0ABV9HJR3_9MICO</name>
<sequence>MTDTYPAFDMGPVPLPALDAEPAELFRGIYGMPMFVNVPTLDMAASVEFWTRGLGFFEFFAAPGRVTHLRRWAFQDVLLVPTEDPAAVLADPPAMTVTFSCVLSQVDQIATACAELVPGSITGPRRTPWNTIDLEVVTPENVRVIMTAARPYDPASAEAQSLRDELGIEGPSA</sequence>
<gene>
    <name evidence="1" type="ORF">ACFO6V_14965</name>
</gene>
<dbReference type="Proteomes" id="UP001596011">
    <property type="component" value="Unassembled WGS sequence"/>
</dbReference>
<evidence type="ECO:0000313" key="1">
    <source>
        <dbReference type="EMBL" id="MFC4629545.1"/>
    </source>
</evidence>
<dbReference type="RefSeq" id="WP_377136580.1">
    <property type="nucleotide sequence ID" value="NZ_JBHSFI010000004.1"/>
</dbReference>
<dbReference type="Gene3D" id="3.10.180.10">
    <property type="entry name" value="2,3-Dihydroxybiphenyl 1,2-Dioxygenase, domain 1"/>
    <property type="match status" value="1"/>
</dbReference>
<protein>
    <submittedName>
        <fullName evidence="1">VOC family protein</fullName>
    </submittedName>
</protein>
<dbReference type="EMBL" id="JBHSFI010000004">
    <property type="protein sequence ID" value="MFC4629545.1"/>
    <property type="molecule type" value="Genomic_DNA"/>
</dbReference>
<comment type="caution">
    <text evidence="1">The sequence shown here is derived from an EMBL/GenBank/DDBJ whole genome shotgun (WGS) entry which is preliminary data.</text>
</comment>
<dbReference type="InterPro" id="IPR029068">
    <property type="entry name" value="Glyas_Bleomycin-R_OHBP_Dase"/>
</dbReference>
<evidence type="ECO:0000313" key="2">
    <source>
        <dbReference type="Proteomes" id="UP001596011"/>
    </source>
</evidence>